<gene>
    <name evidence="2" type="ORF">RirG_027060</name>
</gene>
<dbReference type="EMBL" id="JEMT01011700">
    <property type="protein sequence ID" value="EXX77095.1"/>
    <property type="molecule type" value="Genomic_DNA"/>
</dbReference>
<dbReference type="AlphaFoldDB" id="A0A015KC22"/>
<dbReference type="Proteomes" id="UP000022910">
    <property type="component" value="Unassembled WGS sequence"/>
</dbReference>
<dbReference type="HOGENOM" id="CLU_2575130_0_0_1"/>
<keyword evidence="3" id="KW-1185">Reference proteome</keyword>
<proteinExistence type="predicted"/>
<feature type="coiled-coil region" evidence="1">
    <location>
        <begin position="30"/>
        <end position="78"/>
    </location>
</feature>
<sequence>MPPSAWCGSRGGMTDTGRRSADFLAVVIENAELRQALAEVQDQCVELAVDAGELHAEIEALRTQLAMTERDRDRWRYEAEQ</sequence>
<organism evidence="2 3">
    <name type="scientific">Rhizophagus irregularis (strain DAOM 197198w)</name>
    <name type="common">Glomus intraradices</name>
    <dbReference type="NCBI Taxonomy" id="1432141"/>
    <lineage>
        <taxon>Eukaryota</taxon>
        <taxon>Fungi</taxon>
        <taxon>Fungi incertae sedis</taxon>
        <taxon>Mucoromycota</taxon>
        <taxon>Glomeromycotina</taxon>
        <taxon>Glomeromycetes</taxon>
        <taxon>Glomerales</taxon>
        <taxon>Glomeraceae</taxon>
        <taxon>Rhizophagus</taxon>
    </lineage>
</organism>
<name>A0A015KC22_RHIIW</name>
<keyword evidence="1" id="KW-0175">Coiled coil</keyword>
<evidence type="ECO:0000313" key="2">
    <source>
        <dbReference type="EMBL" id="EXX77095.1"/>
    </source>
</evidence>
<accession>A0A015KC22</accession>
<evidence type="ECO:0000256" key="1">
    <source>
        <dbReference type="SAM" id="Coils"/>
    </source>
</evidence>
<comment type="caution">
    <text evidence="2">The sequence shown here is derived from an EMBL/GenBank/DDBJ whole genome shotgun (WGS) entry which is preliminary data.</text>
</comment>
<evidence type="ECO:0000313" key="3">
    <source>
        <dbReference type="Proteomes" id="UP000022910"/>
    </source>
</evidence>
<protein>
    <submittedName>
        <fullName evidence="2">Uncharacterized protein</fullName>
    </submittedName>
</protein>
<reference evidence="2 3" key="1">
    <citation type="submission" date="2014-02" db="EMBL/GenBank/DDBJ databases">
        <title>Single nucleus genome sequencing reveals high similarity among nuclei of an endomycorrhizal fungus.</title>
        <authorList>
            <person name="Lin K."/>
            <person name="Geurts R."/>
            <person name="Zhang Z."/>
            <person name="Limpens E."/>
            <person name="Saunders D.G."/>
            <person name="Mu D."/>
            <person name="Pang E."/>
            <person name="Cao H."/>
            <person name="Cha H."/>
            <person name="Lin T."/>
            <person name="Zhou Q."/>
            <person name="Shang Y."/>
            <person name="Li Y."/>
            <person name="Ivanov S."/>
            <person name="Sharma T."/>
            <person name="Velzen R.V."/>
            <person name="Ruijter N.D."/>
            <person name="Aanen D.K."/>
            <person name="Win J."/>
            <person name="Kamoun S."/>
            <person name="Bisseling T."/>
            <person name="Huang S."/>
        </authorList>
    </citation>
    <scope>NUCLEOTIDE SEQUENCE [LARGE SCALE GENOMIC DNA]</scope>
    <source>
        <strain evidence="3">DAOM197198w</strain>
    </source>
</reference>